<dbReference type="InterPro" id="IPR035919">
    <property type="entry name" value="EAL_sf"/>
</dbReference>
<dbReference type="NCBIfam" id="TIGR00254">
    <property type="entry name" value="GGDEF"/>
    <property type="match status" value="1"/>
</dbReference>
<dbReference type="SUPFAM" id="SSF55073">
    <property type="entry name" value="Nucleotide cyclase"/>
    <property type="match status" value="1"/>
</dbReference>
<dbReference type="GO" id="GO:0071111">
    <property type="term" value="F:cyclic-guanylate-specific phosphodiesterase activity"/>
    <property type="evidence" value="ECO:0007669"/>
    <property type="project" value="InterPro"/>
</dbReference>
<dbReference type="PROSITE" id="PS50883">
    <property type="entry name" value="EAL"/>
    <property type="match status" value="1"/>
</dbReference>
<dbReference type="Pfam" id="PF00990">
    <property type="entry name" value="GGDEF"/>
    <property type="match status" value="1"/>
</dbReference>
<evidence type="ECO:0000259" key="1">
    <source>
        <dbReference type="PROSITE" id="PS50883"/>
    </source>
</evidence>
<evidence type="ECO:0000259" key="2">
    <source>
        <dbReference type="PROSITE" id="PS50887"/>
    </source>
</evidence>
<dbReference type="PROSITE" id="PS50887">
    <property type="entry name" value="GGDEF"/>
    <property type="match status" value="1"/>
</dbReference>
<evidence type="ECO:0000313" key="3">
    <source>
        <dbReference type="EMBL" id="MST75899.1"/>
    </source>
</evidence>
<dbReference type="Gene3D" id="3.30.450.20">
    <property type="entry name" value="PAS domain"/>
    <property type="match status" value="2"/>
</dbReference>
<protein>
    <submittedName>
        <fullName evidence="3">EAL domain-containing protein</fullName>
    </submittedName>
</protein>
<dbReference type="CDD" id="cd01949">
    <property type="entry name" value="GGDEF"/>
    <property type="match status" value="1"/>
</dbReference>
<feature type="domain" description="EAL" evidence="1">
    <location>
        <begin position="589"/>
        <end position="847"/>
    </location>
</feature>
<dbReference type="AlphaFoldDB" id="A0A6L5YVC2"/>
<comment type="caution">
    <text evidence="3">The sequence shown here is derived from an EMBL/GenBank/DDBJ whole genome shotgun (WGS) entry which is preliminary data.</text>
</comment>
<dbReference type="CDD" id="cd00130">
    <property type="entry name" value="PAS"/>
    <property type="match status" value="1"/>
</dbReference>
<dbReference type="SUPFAM" id="SSF55785">
    <property type="entry name" value="PYP-like sensor domain (PAS domain)"/>
    <property type="match status" value="2"/>
</dbReference>
<dbReference type="Pfam" id="PF08447">
    <property type="entry name" value="PAS_3"/>
    <property type="match status" value="2"/>
</dbReference>
<evidence type="ECO:0000313" key="4">
    <source>
        <dbReference type="Proteomes" id="UP000474024"/>
    </source>
</evidence>
<dbReference type="InterPro" id="IPR035965">
    <property type="entry name" value="PAS-like_dom_sf"/>
</dbReference>
<dbReference type="InterPro" id="IPR000160">
    <property type="entry name" value="GGDEF_dom"/>
</dbReference>
<dbReference type="Gene3D" id="3.20.20.450">
    <property type="entry name" value="EAL domain"/>
    <property type="match status" value="1"/>
</dbReference>
<dbReference type="Proteomes" id="UP000474024">
    <property type="component" value="Unassembled WGS sequence"/>
</dbReference>
<sequence length="847" mass="98417">MGIVMGDRIISLENERQEIIQKRNYTSVVEYDIRNHTLTRYQNVPSPYGDCVYLENVPESVIHEGRIHPEDEERFRELYRKVETSTSRVSDIFRVCGKDGEYRYYQTIFKPAEIQNGKPVMAIGYSEELGTDLNDVERQLKEEKKESLLDQAPAALGIFSISNGKISMEYVNSIFFDIMGCTREKRTLEEGQKIFSRMHPKDEQRMQEFLVEAAEVNGSFEQDVRILDTDREVYRWFLLRGKMLEAAANELRFFVCFMDISMQHGLIERERMMNANIRSLLRDRDISFSVKHVLRRLLRFFSADRVGLFEYNKNTGTARLSYEECREGISCYADLLQTVPPEVTEDFVEAFQKYAFHYVRDAKVDLKLQNKPIHQYLTELGVTSILSVPIGAAEDPEGCLLICEPHRNIDDKEFLTNTAFYISYELSKRKLSSELLQMSYFDSLTGLHSRNAYRKYLEDHAEKTVDQVGILFGDGNGLKYVNDNFGHLYGDGMIRKIADMLKKYFSEDVIYRISGDEFVVIETGCDKDEFMQRAASLEDKMKKDNNRILSCGYIWEERCSDLNELITKAEHLMYINKQQYYAQNPEQTSRHLKDSICYFMDNVKDSNFVFFLQPQLDLKTNRLYGAEALARKIDADGKVFSPYEFIPALEKTGLIAQLDFFILESVCKYLERNNVLGIFQDIVVSMNFSRVTMQESGFEEHVFEIVDKYDFNIQLLQIEVTESASSISRKRMAELIHSLSEHGLKVALDDLGVEYSSLSMMTIEGVYGIKIDMSFIRAMSRDEKVGILIRNVIRMAHELGCAAVAEGVETKEQLEQLREYECDYIQGYYYDKPLSVLDFENKYQKKE</sequence>
<keyword evidence="4" id="KW-1185">Reference proteome</keyword>
<dbReference type="PANTHER" id="PTHR33121">
    <property type="entry name" value="CYCLIC DI-GMP PHOSPHODIESTERASE PDEF"/>
    <property type="match status" value="1"/>
</dbReference>
<dbReference type="PANTHER" id="PTHR33121:SF70">
    <property type="entry name" value="SIGNALING PROTEIN YKOW"/>
    <property type="match status" value="1"/>
</dbReference>
<dbReference type="InterPro" id="IPR013655">
    <property type="entry name" value="PAS_fold_3"/>
</dbReference>
<dbReference type="InterPro" id="IPR029787">
    <property type="entry name" value="Nucleotide_cyclase"/>
</dbReference>
<dbReference type="Pfam" id="PF00563">
    <property type="entry name" value="EAL"/>
    <property type="match status" value="1"/>
</dbReference>
<dbReference type="SMART" id="SM00267">
    <property type="entry name" value="GGDEF"/>
    <property type="match status" value="1"/>
</dbReference>
<dbReference type="SUPFAM" id="SSF141868">
    <property type="entry name" value="EAL domain-like"/>
    <property type="match status" value="1"/>
</dbReference>
<organism evidence="3 4">
    <name type="scientific">Roseburia porci</name>
    <dbReference type="NCBI Taxonomy" id="2605790"/>
    <lineage>
        <taxon>Bacteria</taxon>
        <taxon>Bacillati</taxon>
        <taxon>Bacillota</taxon>
        <taxon>Clostridia</taxon>
        <taxon>Lachnospirales</taxon>
        <taxon>Lachnospiraceae</taxon>
        <taxon>Roseburia</taxon>
    </lineage>
</organism>
<proteinExistence type="predicted"/>
<dbReference type="InterPro" id="IPR043128">
    <property type="entry name" value="Rev_trsase/Diguanyl_cyclase"/>
</dbReference>
<reference evidence="3 4" key="1">
    <citation type="submission" date="2019-08" db="EMBL/GenBank/DDBJ databases">
        <title>In-depth cultivation of the pig gut microbiome towards novel bacterial diversity and tailored functional studies.</title>
        <authorList>
            <person name="Wylensek D."/>
            <person name="Hitch T.C.A."/>
            <person name="Clavel T."/>
        </authorList>
    </citation>
    <scope>NUCLEOTIDE SEQUENCE [LARGE SCALE GENOMIC DNA]</scope>
    <source>
        <strain evidence="3 4">MUC/MUC-530-WT-4D</strain>
    </source>
</reference>
<dbReference type="InterPro" id="IPR001633">
    <property type="entry name" value="EAL_dom"/>
</dbReference>
<dbReference type="SMART" id="SM00052">
    <property type="entry name" value="EAL"/>
    <property type="match status" value="1"/>
</dbReference>
<name>A0A6L5YVC2_9FIRM</name>
<dbReference type="InterPro" id="IPR000014">
    <property type="entry name" value="PAS"/>
</dbReference>
<accession>A0A6L5YVC2</accession>
<dbReference type="InterPro" id="IPR050706">
    <property type="entry name" value="Cyclic-di-GMP_PDE-like"/>
</dbReference>
<dbReference type="Gene3D" id="3.30.450.40">
    <property type="match status" value="1"/>
</dbReference>
<dbReference type="SUPFAM" id="SSF55781">
    <property type="entry name" value="GAF domain-like"/>
    <property type="match status" value="1"/>
</dbReference>
<dbReference type="CDD" id="cd01948">
    <property type="entry name" value="EAL"/>
    <property type="match status" value="1"/>
</dbReference>
<dbReference type="InterPro" id="IPR029016">
    <property type="entry name" value="GAF-like_dom_sf"/>
</dbReference>
<feature type="domain" description="GGDEF" evidence="2">
    <location>
        <begin position="466"/>
        <end position="591"/>
    </location>
</feature>
<dbReference type="Gene3D" id="3.30.70.270">
    <property type="match status" value="1"/>
</dbReference>
<gene>
    <name evidence="3" type="ORF">FYJ75_13020</name>
</gene>
<dbReference type="EMBL" id="VUNI01000029">
    <property type="protein sequence ID" value="MST75899.1"/>
    <property type="molecule type" value="Genomic_DNA"/>
</dbReference>